<dbReference type="EC" id="2.7.11.1" evidence="5"/>
<dbReference type="SUPFAM" id="SSF56112">
    <property type="entry name" value="Protein kinase-like (PK-like)"/>
    <property type="match status" value="1"/>
</dbReference>
<comment type="catalytic activity">
    <reaction evidence="18">
        <text>L-seryl-[protein] + ATP = O-phospho-L-seryl-[protein] + ADP + H(+)</text>
        <dbReference type="Rhea" id="RHEA:17989"/>
        <dbReference type="Rhea" id="RHEA-COMP:9863"/>
        <dbReference type="Rhea" id="RHEA-COMP:11604"/>
        <dbReference type="ChEBI" id="CHEBI:15378"/>
        <dbReference type="ChEBI" id="CHEBI:29999"/>
        <dbReference type="ChEBI" id="CHEBI:30616"/>
        <dbReference type="ChEBI" id="CHEBI:83421"/>
        <dbReference type="ChEBI" id="CHEBI:456216"/>
        <dbReference type="EC" id="2.7.11.1"/>
    </reaction>
</comment>
<keyword evidence="7" id="KW-0808">Transferase</keyword>
<evidence type="ECO:0000256" key="9">
    <source>
        <dbReference type="ARBA" id="ARBA00022741"/>
    </source>
</evidence>
<evidence type="ECO:0000256" key="3">
    <source>
        <dbReference type="ARBA" id="ARBA00004514"/>
    </source>
</evidence>
<keyword evidence="10" id="KW-0418">Kinase</keyword>
<evidence type="ECO:0000256" key="8">
    <source>
        <dbReference type="ARBA" id="ARBA00022723"/>
    </source>
</evidence>
<dbReference type="InterPro" id="IPR051511">
    <property type="entry name" value="MitoQC_Scaffold_Kinases"/>
</dbReference>
<evidence type="ECO:0000256" key="18">
    <source>
        <dbReference type="ARBA" id="ARBA00048679"/>
    </source>
</evidence>
<reference evidence="20 21" key="2">
    <citation type="submission" date="2018-11" db="EMBL/GenBank/DDBJ databases">
        <authorList>
            <consortium name="Pathogen Informatics"/>
        </authorList>
    </citation>
    <scope>NUCLEOTIDE SEQUENCE [LARGE SCALE GENOMIC DNA]</scope>
</reference>
<evidence type="ECO:0000259" key="19">
    <source>
        <dbReference type="PROSITE" id="PS50011"/>
    </source>
</evidence>
<dbReference type="InterPro" id="IPR000719">
    <property type="entry name" value="Prot_kinase_dom"/>
</dbReference>
<keyword evidence="12" id="KW-0999">Mitochondrion inner membrane</keyword>
<dbReference type="GO" id="GO:0004674">
    <property type="term" value="F:protein serine/threonine kinase activity"/>
    <property type="evidence" value="ECO:0007669"/>
    <property type="project" value="UniProtKB-KW"/>
</dbReference>
<evidence type="ECO:0000256" key="7">
    <source>
        <dbReference type="ARBA" id="ARBA00022679"/>
    </source>
</evidence>
<evidence type="ECO:0000256" key="17">
    <source>
        <dbReference type="ARBA" id="ARBA00047899"/>
    </source>
</evidence>
<name>A0A183ID73_9BILA</name>
<evidence type="ECO:0000256" key="2">
    <source>
        <dbReference type="ARBA" id="ARBA00004434"/>
    </source>
</evidence>
<proteinExistence type="predicted"/>
<evidence type="ECO:0000256" key="5">
    <source>
        <dbReference type="ARBA" id="ARBA00012513"/>
    </source>
</evidence>
<dbReference type="Pfam" id="PF00069">
    <property type="entry name" value="Pkinase"/>
    <property type="match status" value="1"/>
</dbReference>
<dbReference type="SMART" id="SM00220">
    <property type="entry name" value="S_TKc"/>
    <property type="match status" value="1"/>
</dbReference>
<dbReference type="AlphaFoldDB" id="A0A183ID73"/>
<keyword evidence="9" id="KW-0547">Nucleotide-binding</keyword>
<comment type="catalytic activity">
    <reaction evidence="17">
        <text>L-threonyl-[protein] + ATP = O-phospho-L-threonyl-[protein] + ADP + H(+)</text>
        <dbReference type="Rhea" id="RHEA:46608"/>
        <dbReference type="Rhea" id="RHEA-COMP:11060"/>
        <dbReference type="Rhea" id="RHEA-COMP:11605"/>
        <dbReference type="ChEBI" id="CHEBI:15378"/>
        <dbReference type="ChEBI" id="CHEBI:30013"/>
        <dbReference type="ChEBI" id="CHEBI:30616"/>
        <dbReference type="ChEBI" id="CHEBI:61977"/>
        <dbReference type="ChEBI" id="CHEBI:456216"/>
        <dbReference type="EC" id="2.7.11.1"/>
    </reaction>
</comment>
<evidence type="ECO:0000256" key="14">
    <source>
        <dbReference type="ARBA" id="ARBA00022842"/>
    </source>
</evidence>
<dbReference type="GO" id="GO:0005829">
    <property type="term" value="C:cytosol"/>
    <property type="evidence" value="ECO:0007669"/>
    <property type="project" value="UniProtKB-SubCell"/>
</dbReference>
<keyword evidence="11" id="KW-1000">Mitochondrion outer membrane</keyword>
<accession>A0A183ID73</accession>
<dbReference type="InterPro" id="IPR008271">
    <property type="entry name" value="Ser/Thr_kinase_AS"/>
</dbReference>
<evidence type="ECO:0000256" key="11">
    <source>
        <dbReference type="ARBA" id="ARBA00022787"/>
    </source>
</evidence>
<reference evidence="22" key="1">
    <citation type="submission" date="2016-06" db="UniProtKB">
        <authorList>
            <consortium name="WormBaseParasite"/>
        </authorList>
    </citation>
    <scope>IDENTIFICATION</scope>
</reference>
<keyword evidence="14" id="KW-0460">Magnesium</keyword>
<keyword evidence="6" id="KW-0723">Serine/threonine-protein kinase</keyword>
<dbReference type="GO" id="GO:0046872">
    <property type="term" value="F:metal ion binding"/>
    <property type="evidence" value="ECO:0007669"/>
    <property type="project" value="UniProtKB-KW"/>
</dbReference>
<dbReference type="GO" id="GO:0005741">
    <property type="term" value="C:mitochondrial outer membrane"/>
    <property type="evidence" value="ECO:0007669"/>
    <property type="project" value="UniProtKB-SubCell"/>
</dbReference>
<dbReference type="PROSITE" id="PS00108">
    <property type="entry name" value="PROTEIN_KINASE_ST"/>
    <property type="match status" value="1"/>
</dbReference>
<evidence type="ECO:0000313" key="22">
    <source>
        <dbReference type="WBParaSite" id="SBAD_0000163801-mRNA-1"/>
    </source>
</evidence>
<feature type="domain" description="Protein kinase" evidence="19">
    <location>
        <begin position="1"/>
        <end position="189"/>
    </location>
</feature>
<evidence type="ECO:0000313" key="20">
    <source>
        <dbReference type="EMBL" id="VDO94750.1"/>
    </source>
</evidence>
<dbReference type="Proteomes" id="UP000270296">
    <property type="component" value="Unassembled WGS sequence"/>
</dbReference>
<dbReference type="InterPro" id="IPR011009">
    <property type="entry name" value="Kinase-like_dom_sf"/>
</dbReference>
<dbReference type="GO" id="GO:0090141">
    <property type="term" value="P:positive regulation of mitochondrial fission"/>
    <property type="evidence" value="ECO:0007669"/>
    <property type="project" value="TreeGrafter"/>
</dbReference>
<dbReference type="Gene3D" id="1.10.510.10">
    <property type="entry name" value="Transferase(Phosphotransferase) domain 1"/>
    <property type="match status" value="1"/>
</dbReference>
<comment type="cofactor">
    <cofactor evidence="1">
        <name>Mg(2+)</name>
        <dbReference type="ChEBI" id="CHEBI:18420"/>
    </cofactor>
</comment>
<evidence type="ECO:0000256" key="6">
    <source>
        <dbReference type="ARBA" id="ARBA00022527"/>
    </source>
</evidence>
<evidence type="ECO:0000256" key="15">
    <source>
        <dbReference type="ARBA" id="ARBA00022946"/>
    </source>
</evidence>
<dbReference type="GO" id="GO:0005743">
    <property type="term" value="C:mitochondrial inner membrane"/>
    <property type="evidence" value="ECO:0007669"/>
    <property type="project" value="UniProtKB-SubCell"/>
</dbReference>
<evidence type="ECO:0000256" key="10">
    <source>
        <dbReference type="ARBA" id="ARBA00022777"/>
    </source>
</evidence>
<evidence type="ECO:0000313" key="21">
    <source>
        <dbReference type="Proteomes" id="UP000270296"/>
    </source>
</evidence>
<keyword evidence="21" id="KW-1185">Reference proteome</keyword>
<protein>
    <recommendedName>
        <fullName evidence="5">non-specific serine/threonine protein kinase</fullName>
        <ecNumber evidence="5">2.7.11.1</ecNumber>
    </recommendedName>
</protein>
<dbReference type="EMBL" id="UZAM01006868">
    <property type="protein sequence ID" value="VDO94750.1"/>
    <property type="molecule type" value="Genomic_DNA"/>
</dbReference>
<dbReference type="PANTHER" id="PTHR22972:SF7">
    <property type="entry name" value="SERINE_THREONINE-PROTEIN KINASE PINK1, MITOCHONDRIAL"/>
    <property type="match status" value="1"/>
</dbReference>
<dbReference type="GO" id="GO:0005524">
    <property type="term" value="F:ATP binding"/>
    <property type="evidence" value="ECO:0007669"/>
    <property type="project" value="UniProtKB-KW"/>
</dbReference>
<evidence type="ECO:0000256" key="16">
    <source>
        <dbReference type="ARBA" id="ARBA00023128"/>
    </source>
</evidence>
<evidence type="ECO:0000256" key="13">
    <source>
        <dbReference type="ARBA" id="ARBA00022840"/>
    </source>
</evidence>
<dbReference type="GO" id="GO:0042981">
    <property type="term" value="P:regulation of apoptotic process"/>
    <property type="evidence" value="ECO:0007669"/>
    <property type="project" value="TreeGrafter"/>
</dbReference>
<gene>
    <name evidence="20" type="ORF">SBAD_LOCUS1567</name>
</gene>
<sequence length="287" mass="32127">MTLREYLLLYKPDPLAGVVLYGQLLESLLYLSKCRVAHRDLKSNNILVSFDNEQEPPHLVLCDFGSCLSVGSFTVRCTSENVDLGGNVALRAPEIACAKLDGNSVLNYEKADLWASGTIAYEIFTTINPFYALPPVGLSSETYREEELPELGTEIPWHVRMLVRRVLARDPCERPSVACVANLLVLTLFRAESIWNCLQKLQLLRHASSLRLMLSQAQCTVADLVNLFAVETILSRHVNRLKLSGAECQLRQTFFSRLEVSSLVEEATFLLNLMPLRQSVVVGHSMT</sequence>
<comment type="subcellular location">
    <subcellularLocation>
        <location evidence="3">Cytoplasm</location>
        <location evidence="3">Cytosol</location>
    </subcellularLocation>
    <subcellularLocation>
        <location evidence="2">Mitochondrion inner membrane</location>
        <topology evidence="2">Single-pass membrane protein</topology>
    </subcellularLocation>
    <subcellularLocation>
        <location evidence="4">Mitochondrion outer membrane</location>
        <topology evidence="4">Single-pass membrane protein</topology>
    </subcellularLocation>
</comment>
<evidence type="ECO:0000256" key="4">
    <source>
        <dbReference type="ARBA" id="ARBA00004572"/>
    </source>
</evidence>
<keyword evidence="15" id="KW-0809">Transit peptide</keyword>
<keyword evidence="12" id="KW-0472">Membrane</keyword>
<dbReference type="PANTHER" id="PTHR22972">
    <property type="entry name" value="SERINE/THREONINE PROTEIN KINASE"/>
    <property type="match status" value="1"/>
</dbReference>
<keyword evidence="8" id="KW-0479">Metal-binding</keyword>
<dbReference type="PROSITE" id="PS50011">
    <property type="entry name" value="PROTEIN_KINASE_DOM"/>
    <property type="match status" value="1"/>
</dbReference>
<dbReference type="WBParaSite" id="SBAD_0000163801-mRNA-1">
    <property type="protein sequence ID" value="SBAD_0000163801-mRNA-1"/>
    <property type="gene ID" value="SBAD_0000163801"/>
</dbReference>
<evidence type="ECO:0000256" key="12">
    <source>
        <dbReference type="ARBA" id="ARBA00022792"/>
    </source>
</evidence>
<keyword evidence="13" id="KW-0067">ATP-binding</keyword>
<dbReference type="GO" id="GO:0000422">
    <property type="term" value="P:autophagy of mitochondrion"/>
    <property type="evidence" value="ECO:0007669"/>
    <property type="project" value="TreeGrafter"/>
</dbReference>
<keyword evidence="16" id="KW-0496">Mitochondrion</keyword>
<evidence type="ECO:0000256" key="1">
    <source>
        <dbReference type="ARBA" id="ARBA00001946"/>
    </source>
</evidence>
<dbReference type="OrthoDB" id="1405469at2759"/>
<organism evidence="22">
    <name type="scientific">Soboliphyme baturini</name>
    <dbReference type="NCBI Taxonomy" id="241478"/>
    <lineage>
        <taxon>Eukaryota</taxon>
        <taxon>Metazoa</taxon>
        <taxon>Ecdysozoa</taxon>
        <taxon>Nematoda</taxon>
        <taxon>Enoplea</taxon>
        <taxon>Dorylaimia</taxon>
        <taxon>Dioctophymatida</taxon>
        <taxon>Dioctophymatoidea</taxon>
        <taxon>Soboliphymatidae</taxon>
        <taxon>Soboliphyme</taxon>
    </lineage>
</organism>